<evidence type="ECO:0000313" key="1">
    <source>
        <dbReference type="EMBL" id="MBW7457198.1"/>
    </source>
</evidence>
<dbReference type="EMBL" id="JAHZIK010000781">
    <property type="protein sequence ID" value="MBW7457198.1"/>
    <property type="molecule type" value="Genomic_DNA"/>
</dbReference>
<organism evidence="1 2">
    <name type="scientific">Paenibacillus sepulcri</name>
    <dbReference type="NCBI Taxonomy" id="359917"/>
    <lineage>
        <taxon>Bacteria</taxon>
        <taxon>Bacillati</taxon>
        <taxon>Bacillota</taxon>
        <taxon>Bacilli</taxon>
        <taxon>Bacillales</taxon>
        <taxon>Paenibacillaceae</taxon>
        <taxon>Paenibacillus</taxon>
    </lineage>
</organism>
<protein>
    <submittedName>
        <fullName evidence="1">Uncharacterized protein</fullName>
    </submittedName>
</protein>
<proteinExistence type="predicted"/>
<reference evidence="1 2" key="1">
    <citation type="submission" date="2021-07" db="EMBL/GenBank/DDBJ databases">
        <title>Paenibacillus radiodurans sp. nov., isolated from the southeastern edge of Tengger Desert.</title>
        <authorList>
            <person name="Zhang G."/>
        </authorList>
    </citation>
    <scope>NUCLEOTIDE SEQUENCE [LARGE SCALE GENOMIC DNA]</scope>
    <source>
        <strain evidence="1 2">CCM 7311</strain>
    </source>
</reference>
<gene>
    <name evidence="1" type="ORF">K0U00_24465</name>
</gene>
<dbReference type="RefSeq" id="WP_210038815.1">
    <property type="nucleotide sequence ID" value="NZ_JBHLVU010000011.1"/>
</dbReference>
<dbReference type="Proteomes" id="UP001519887">
    <property type="component" value="Unassembled WGS sequence"/>
</dbReference>
<comment type="caution">
    <text evidence="1">The sequence shown here is derived from an EMBL/GenBank/DDBJ whole genome shotgun (WGS) entry which is preliminary data.</text>
</comment>
<accession>A0ABS7C8K0</accession>
<keyword evidence="2" id="KW-1185">Reference proteome</keyword>
<evidence type="ECO:0000313" key="2">
    <source>
        <dbReference type="Proteomes" id="UP001519887"/>
    </source>
</evidence>
<name>A0ABS7C8K0_9BACL</name>
<sequence>MINHPFFYEEQMKLHNRELKKIDSNAWMWIETKRKRSMRLLSSVIALIGLKSV</sequence>